<organism evidence="1 2">
    <name type="scientific">Mesorhizobium caraganae</name>
    <dbReference type="NCBI Taxonomy" id="483206"/>
    <lineage>
        <taxon>Bacteria</taxon>
        <taxon>Pseudomonadati</taxon>
        <taxon>Pseudomonadota</taxon>
        <taxon>Alphaproteobacteria</taxon>
        <taxon>Hyphomicrobiales</taxon>
        <taxon>Phyllobacteriaceae</taxon>
        <taxon>Mesorhizobium</taxon>
    </lineage>
</organism>
<dbReference type="Proteomes" id="UP001433071">
    <property type="component" value="Unassembled WGS sequence"/>
</dbReference>
<proteinExistence type="predicted"/>
<accession>A0ABV1Z227</accession>
<dbReference type="RefSeq" id="WP_352559344.1">
    <property type="nucleotide sequence ID" value="NZ_JAMYQB010000014.1"/>
</dbReference>
<keyword evidence="2" id="KW-1185">Reference proteome</keyword>
<protein>
    <submittedName>
        <fullName evidence="1">Uncharacterized protein</fullName>
    </submittedName>
</protein>
<gene>
    <name evidence="1" type="ORF">NKI36_18015</name>
</gene>
<dbReference type="EMBL" id="JAMYQB010000014">
    <property type="protein sequence ID" value="MER9405926.1"/>
    <property type="molecule type" value="Genomic_DNA"/>
</dbReference>
<evidence type="ECO:0000313" key="2">
    <source>
        <dbReference type="Proteomes" id="UP001433071"/>
    </source>
</evidence>
<comment type="caution">
    <text evidence="1">The sequence shown here is derived from an EMBL/GenBank/DDBJ whole genome shotgun (WGS) entry which is preliminary data.</text>
</comment>
<sequence>MEVMRPRWHVLPPPLTRVPMTLARDYALLDSLSVFSKKYDFVVGHGLGFPKRGLIADGHFSHVEAEKNQFV</sequence>
<name>A0ABV1Z227_9HYPH</name>
<reference evidence="1 2" key="1">
    <citation type="journal article" date="2024" name="Proc. Natl. Acad. Sci. U.S.A.">
        <title>The evolutionary genomics of adaptation to stress in wild rhizobium bacteria.</title>
        <authorList>
            <person name="Kehlet-Delgado H."/>
            <person name="Montoya A.P."/>
            <person name="Jensen K.T."/>
            <person name="Wendlandt C.E."/>
            <person name="Dexheimer C."/>
            <person name="Roberts M."/>
            <person name="Torres Martinez L."/>
            <person name="Friesen M.L."/>
            <person name="Griffitts J.S."/>
            <person name="Porter S.S."/>
        </authorList>
    </citation>
    <scope>NUCLEOTIDE SEQUENCE [LARGE SCALE GENOMIC DNA]</scope>
    <source>
        <strain evidence="1 2">M0641</strain>
    </source>
</reference>
<evidence type="ECO:0000313" key="1">
    <source>
        <dbReference type="EMBL" id="MER9405926.1"/>
    </source>
</evidence>